<proteinExistence type="predicted"/>
<evidence type="ECO:0008006" key="3">
    <source>
        <dbReference type="Google" id="ProtNLM"/>
    </source>
</evidence>
<keyword evidence="2" id="KW-1185">Reference proteome</keyword>
<dbReference type="Proteomes" id="UP001492380">
    <property type="component" value="Unassembled WGS sequence"/>
</dbReference>
<protein>
    <recommendedName>
        <fullName evidence="3">BTB domain-containing protein</fullName>
    </recommendedName>
</protein>
<gene>
    <name evidence="1" type="ORF">HDK90DRAFT_251986</name>
</gene>
<sequence>MDEAPDLSFLHRFPVGQGRLILTAPNGSRHVFQHLNMNIIRTNCPLLALSFESSANRVPTADLEVPSIAAGICVIRYIYTKNFGWPGSECDVSMLLTAHVTMLAKLLDQWALYMAANSSLLAKIDFAASFPSPPHDIWATVRFLWTTSVAASNIKESMLNYCVAAFQHHSLGTNPEFMKLCQELIDFHMDLSRVNAQRDYEPGIFRLPSPNRKPRLPVEEDWSVACAFSGTIGEDADDVDSIIWDDEEDDNNDEEQIPDKPHPLFLHLPVRTKPSAQTENAQTDVEIASLPSPASSEGFVMVDDPFKSTFDSDSDSEWQVVE</sequence>
<comment type="caution">
    <text evidence="1">The sequence shown here is derived from an EMBL/GenBank/DDBJ whole genome shotgun (WGS) entry which is preliminary data.</text>
</comment>
<name>A0ABR1YQA6_9PEZI</name>
<evidence type="ECO:0000313" key="1">
    <source>
        <dbReference type="EMBL" id="KAK8235628.1"/>
    </source>
</evidence>
<accession>A0ABR1YQA6</accession>
<evidence type="ECO:0000313" key="2">
    <source>
        <dbReference type="Proteomes" id="UP001492380"/>
    </source>
</evidence>
<reference evidence="1 2" key="1">
    <citation type="submission" date="2024-04" db="EMBL/GenBank/DDBJ databases">
        <title>Phyllosticta paracitricarpa is synonymous to the EU quarantine fungus P. citricarpa based on phylogenomic analyses.</title>
        <authorList>
            <consortium name="Lawrence Berkeley National Laboratory"/>
            <person name="Van Ingen-Buijs V.A."/>
            <person name="Van Westerhoven A.C."/>
            <person name="Haridas S."/>
            <person name="Skiadas P."/>
            <person name="Martin F."/>
            <person name="Groenewald J.Z."/>
            <person name="Crous P.W."/>
            <person name="Seidl M.F."/>
        </authorList>
    </citation>
    <scope>NUCLEOTIDE SEQUENCE [LARGE SCALE GENOMIC DNA]</scope>
    <source>
        <strain evidence="1 2">CBS 123374</strain>
    </source>
</reference>
<organism evidence="1 2">
    <name type="scientific">Phyllosticta capitalensis</name>
    <dbReference type="NCBI Taxonomy" id="121624"/>
    <lineage>
        <taxon>Eukaryota</taxon>
        <taxon>Fungi</taxon>
        <taxon>Dikarya</taxon>
        <taxon>Ascomycota</taxon>
        <taxon>Pezizomycotina</taxon>
        <taxon>Dothideomycetes</taxon>
        <taxon>Dothideomycetes incertae sedis</taxon>
        <taxon>Botryosphaeriales</taxon>
        <taxon>Phyllostictaceae</taxon>
        <taxon>Phyllosticta</taxon>
    </lineage>
</organism>
<dbReference type="EMBL" id="JBBWRZ010000005">
    <property type="protein sequence ID" value="KAK8235628.1"/>
    <property type="molecule type" value="Genomic_DNA"/>
</dbReference>